<proteinExistence type="predicted"/>
<evidence type="ECO:0000259" key="7">
    <source>
        <dbReference type="PROSITE" id="PS50966"/>
    </source>
</evidence>
<dbReference type="GO" id="GO:0003676">
    <property type="term" value="F:nucleic acid binding"/>
    <property type="evidence" value="ECO:0007669"/>
    <property type="project" value="InterPro"/>
</dbReference>
<dbReference type="InterPro" id="IPR004330">
    <property type="entry name" value="FAR1_DNA_bnd_dom"/>
</dbReference>
<feature type="region of interest" description="Disordered" evidence="5">
    <location>
        <begin position="941"/>
        <end position="966"/>
    </location>
</feature>
<dbReference type="PANTHER" id="PTHR47718:SF7">
    <property type="entry name" value="PROTEIN FAR1-RELATED SEQUENCE"/>
    <property type="match status" value="1"/>
</dbReference>
<dbReference type="PROSITE" id="PS50158">
    <property type="entry name" value="ZF_CCHC"/>
    <property type="match status" value="1"/>
</dbReference>
<dbReference type="GO" id="GO:0008270">
    <property type="term" value="F:zinc ion binding"/>
    <property type="evidence" value="ECO:0007669"/>
    <property type="project" value="UniProtKB-KW"/>
</dbReference>
<keyword evidence="3" id="KW-0862">Zinc</keyword>
<dbReference type="Pfam" id="PF04434">
    <property type="entry name" value="SWIM"/>
    <property type="match status" value="1"/>
</dbReference>
<evidence type="ECO:0000313" key="8">
    <source>
        <dbReference type="EMBL" id="PIA47416.1"/>
    </source>
</evidence>
<evidence type="ECO:0000259" key="6">
    <source>
        <dbReference type="PROSITE" id="PS50158"/>
    </source>
</evidence>
<keyword evidence="9" id="KW-1185">Reference proteome</keyword>
<dbReference type="InterPro" id="IPR006564">
    <property type="entry name" value="Znf_PMZ"/>
</dbReference>
<dbReference type="FunCoup" id="A0A2G5DVF3">
    <property type="interactions" value="1049"/>
</dbReference>
<dbReference type="SMART" id="SM00575">
    <property type="entry name" value="ZnF_PMZ"/>
    <property type="match status" value="1"/>
</dbReference>
<dbReference type="InParanoid" id="A0A2G5DVF3"/>
<dbReference type="Pfam" id="PF10551">
    <property type="entry name" value="MULE"/>
    <property type="match status" value="1"/>
</dbReference>
<gene>
    <name evidence="8" type="ORF">AQUCO_01400230v1</name>
</gene>
<sequence length="966" mass="108259">MKNKKKSRSSMPANSSGAPPQPPPPPPPYHFIPPPPIPFYHPPPPPWSGYPGVWQIPPPGPPPPGFAMTLPPPLPVSSSQNATSGAAPASSSGAPIAYPPPFGLWPHPGVFTSPPMVMCPIMPPMPPTSSVQGSVMVPTTTQNSGMPSVSGQTPTVIEPSENHGQPPPPLRKGPITRRSIARECAVDSAPEAPKRESGSARQTKSKKHNDVKQKNSPDQHRPEPDVFHDQKSLRQDASTVEGEENNAPLPKLGSEPVIGLGFASEDEAYEFYNAYAKEKGFSIRKSHIQRSRVDRSVISREYVCANQGFRSANDRRYKGKIVRPRRETRVDCRAVLSIKRRSGKWVVDRFHKEHNHGLVDPVKAEKLRSHRKITSTTKSVIDTLYKCRIGPSKIIDVLAKAAAQEDKIEISGLDLIKYMKKEQKNNIEVDCYRVLEYFQGIQALDPGFFYAIEVGENRSMRSIFWADSRARAAYNQFGDVMVFDTICRTNKDLFPFASFTGVNHHRQAVLFGCAFLADETVESFIWLFETFLRAMSHKHPVSLITNRDKAMMVAIEKVLPKTRQRSCMLHIEKSLLDSMSSIFDMHPDFQAGYRKCINGSRNPEEFELDWKKLLVKYSLKDNNWLIGMYDLRKHWVPLYLQDTFFAGMTTTQLGDGMDYFDGFLHDKTTLDEFIPQYELAVKQRRDEEADEDFMTMYTSAGSTSKNPLEEQAARVFTRNMFTMFSHEFYESSGCILRKIDEEKTMSKYLVGKIGDEDDEMSVVIFDLLDNNASCSCHMFELEGMLCRHMLKVFQEINVVEIPTKYILKRWTMNARYVGSCNNGAGDSLQSSPLANVWTLKSAAIKFVELGAASTERLNCAFTIIEEGMEKLSLTCAPQSDSPPENVGCDSSQGEKADDTTLHVYDTTSPVETRDRPTPSKIRLGIKLTQKKKRKCSTCKQTGHYTNTCPQGSVIQSETSTNVAGSS</sequence>
<evidence type="ECO:0000256" key="1">
    <source>
        <dbReference type="ARBA" id="ARBA00022723"/>
    </source>
</evidence>
<dbReference type="OrthoDB" id="1841386at2759"/>
<dbReference type="AlphaFoldDB" id="A0A2G5DVF3"/>
<evidence type="ECO:0000313" key="9">
    <source>
        <dbReference type="Proteomes" id="UP000230069"/>
    </source>
</evidence>
<feature type="domain" description="SWIM-type" evidence="7">
    <location>
        <begin position="761"/>
        <end position="797"/>
    </location>
</feature>
<keyword evidence="2 4" id="KW-0863">Zinc-finger</keyword>
<keyword evidence="1" id="KW-0479">Metal-binding</keyword>
<evidence type="ECO:0000256" key="3">
    <source>
        <dbReference type="ARBA" id="ARBA00022833"/>
    </source>
</evidence>
<feature type="region of interest" description="Disordered" evidence="5">
    <location>
        <begin position="50"/>
        <end position="92"/>
    </location>
</feature>
<feature type="domain" description="CCHC-type" evidence="6">
    <location>
        <begin position="933"/>
        <end position="950"/>
    </location>
</feature>
<evidence type="ECO:0000256" key="2">
    <source>
        <dbReference type="ARBA" id="ARBA00022771"/>
    </source>
</evidence>
<evidence type="ECO:0000256" key="4">
    <source>
        <dbReference type="PROSITE-ProRule" id="PRU00047"/>
    </source>
</evidence>
<feature type="compositionally biased region" description="Polar residues" evidence="5">
    <location>
        <begin position="128"/>
        <end position="155"/>
    </location>
</feature>
<accession>A0A2G5DVF3</accession>
<organism evidence="8 9">
    <name type="scientific">Aquilegia coerulea</name>
    <name type="common">Rocky mountain columbine</name>
    <dbReference type="NCBI Taxonomy" id="218851"/>
    <lineage>
        <taxon>Eukaryota</taxon>
        <taxon>Viridiplantae</taxon>
        <taxon>Streptophyta</taxon>
        <taxon>Embryophyta</taxon>
        <taxon>Tracheophyta</taxon>
        <taxon>Spermatophyta</taxon>
        <taxon>Magnoliopsida</taxon>
        <taxon>Ranunculales</taxon>
        <taxon>Ranunculaceae</taxon>
        <taxon>Thalictroideae</taxon>
        <taxon>Aquilegia</taxon>
    </lineage>
</organism>
<feature type="region of interest" description="Disordered" evidence="5">
    <location>
        <begin position="128"/>
        <end position="255"/>
    </location>
</feature>
<dbReference type="InterPro" id="IPR018289">
    <property type="entry name" value="MULE_transposase_dom"/>
</dbReference>
<dbReference type="PROSITE" id="PS50966">
    <property type="entry name" value="ZF_SWIM"/>
    <property type="match status" value="1"/>
</dbReference>
<dbReference type="InterPro" id="IPR036875">
    <property type="entry name" value="Znf_CCHC_sf"/>
</dbReference>
<dbReference type="EMBL" id="KZ305031">
    <property type="protein sequence ID" value="PIA47416.1"/>
    <property type="molecule type" value="Genomic_DNA"/>
</dbReference>
<feature type="compositionally biased region" description="Basic and acidic residues" evidence="5">
    <location>
        <begin position="208"/>
        <end position="234"/>
    </location>
</feature>
<feature type="compositionally biased region" description="Polar residues" evidence="5">
    <location>
        <begin position="9"/>
        <end position="18"/>
    </location>
</feature>
<dbReference type="Pfam" id="PF03101">
    <property type="entry name" value="FAR1"/>
    <property type="match status" value="1"/>
</dbReference>
<dbReference type="InterPro" id="IPR007527">
    <property type="entry name" value="Znf_SWIM"/>
</dbReference>
<feature type="region of interest" description="Disordered" evidence="5">
    <location>
        <begin position="1"/>
        <end position="31"/>
    </location>
</feature>
<reference evidence="8 9" key="1">
    <citation type="submission" date="2017-09" db="EMBL/GenBank/DDBJ databases">
        <title>WGS assembly of Aquilegia coerulea Goldsmith.</title>
        <authorList>
            <person name="Hodges S."/>
            <person name="Kramer E."/>
            <person name="Nordborg M."/>
            <person name="Tomkins J."/>
            <person name="Borevitz J."/>
            <person name="Derieg N."/>
            <person name="Yan J."/>
            <person name="Mihaltcheva S."/>
            <person name="Hayes R.D."/>
            <person name="Rokhsar D."/>
        </authorList>
    </citation>
    <scope>NUCLEOTIDE SEQUENCE [LARGE SCALE GENOMIC DNA]</scope>
    <source>
        <strain evidence="9">cv. Goldsmith</strain>
    </source>
</reference>
<dbReference type="SUPFAM" id="SSF57756">
    <property type="entry name" value="Retrovirus zinc finger-like domains"/>
    <property type="match status" value="1"/>
</dbReference>
<feature type="compositionally biased region" description="Pro residues" evidence="5">
    <location>
        <begin position="19"/>
        <end position="31"/>
    </location>
</feature>
<name>A0A2G5DVF3_AQUCA</name>
<dbReference type="Proteomes" id="UP000230069">
    <property type="component" value="Unassembled WGS sequence"/>
</dbReference>
<dbReference type="InterPro" id="IPR001878">
    <property type="entry name" value="Znf_CCHC"/>
</dbReference>
<evidence type="ECO:0000256" key="5">
    <source>
        <dbReference type="SAM" id="MobiDB-lite"/>
    </source>
</evidence>
<feature type="compositionally biased region" description="Pro residues" evidence="5">
    <location>
        <begin position="56"/>
        <end position="75"/>
    </location>
</feature>
<dbReference type="PANTHER" id="PTHR47718">
    <property type="entry name" value="OS01G0519700 PROTEIN"/>
    <property type="match status" value="1"/>
</dbReference>
<protein>
    <submittedName>
        <fullName evidence="8">Uncharacterized protein</fullName>
    </submittedName>
</protein>